<evidence type="ECO:0000313" key="6">
    <source>
        <dbReference type="EMBL" id="KAE8156884.1"/>
    </source>
</evidence>
<evidence type="ECO:0000313" key="7">
    <source>
        <dbReference type="Proteomes" id="UP000326950"/>
    </source>
</evidence>
<evidence type="ECO:0000256" key="1">
    <source>
        <dbReference type="ARBA" id="ARBA00004141"/>
    </source>
</evidence>
<feature type="transmembrane region" description="Helical" evidence="5">
    <location>
        <begin position="221"/>
        <end position="242"/>
    </location>
</feature>
<dbReference type="Gene3D" id="1.20.1250.20">
    <property type="entry name" value="MFS general substrate transporter like domains"/>
    <property type="match status" value="1"/>
</dbReference>
<accession>A0A5N6UE32</accession>
<dbReference type="SUPFAM" id="SSF103473">
    <property type="entry name" value="MFS general substrate transporter"/>
    <property type="match status" value="1"/>
</dbReference>
<dbReference type="GO" id="GO:0022857">
    <property type="term" value="F:transmembrane transporter activity"/>
    <property type="evidence" value="ECO:0007669"/>
    <property type="project" value="TreeGrafter"/>
</dbReference>
<name>A0A5N6UE32_ASPTM</name>
<reference evidence="6 7" key="1">
    <citation type="submission" date="2019-04" db="EMBL/GenBank/DDBJ databases">
        <title>Friends and foes A comparative genomics study of 23 Aspergillus species from section Flavi.</title>
        <authorList>
            <consortium name="DOE Joint Genome Institute"/>
            <person name="Kjaerbolling I."/>
            <person name="Vesth T."/>
            <person name="Frisvad J.C."/>
            <person name="Nybo J.L."/>
            <person name="Theobald S."/>
            <person name="Kildgaard S."/>
            <person name="Isbrandt T."/>
            <person name="Kuo A."/>
            <person name="Sato A."/>
            <person name="Lyhne E.K."/>
            <person name="Kogle M.E."/>
            <person name="Wiebenga A."/>
            <person name="Kun R.S."/>
            <person name="Lubbers R.J."/>
            <person name="Makela M.R."/>
            <person name="Barry K."/>
            <person name="Chovatia M."/>
            <person name="Clum A."/>
            <person name="Daum C."/>
            <person name="Haridas S."/>
            <person name="He G."/>
            <person name="LaButti K."/>
            <person name="Lipzen A."/>
            <person name="Mondo S."/>
            <person name="Riley R."/>
            <person name="Salamov A."/>
            <person name="Simmons B.A."/>
            <person name="Magnuson J.K."/>
            <person name="Henrissat B."/>
            <person name="Mortensen U.H."/>
            <person name="Larsen T.O."/>
            <person name="Devries R.P."/>
            <person name="Grigoriev I.V."/>
            <person name="Machida M."/>
            <person name="Baker S.E."/>
            <person name="Andersen M.R."/>
        </authorList>
    </citation>
    <scope>NUCLEOTIDE SEQUENCE [LARGE SCALE GENOMIC DNA]</scope>
    <source>
        <strain evidence="6 7">CBS 117626</strain>
    </source>
</reference>
<sequence length="252" mass="27248">MAHQTEQVPLLEEQPQRQPRREHSLWNATRICISCYIGALLFESTQILRTMPKTKLFEATICRNDQASKNTLSAAGSNIPEHLCKVNPIQAELGTTQTWLKVGGDIYALLATLPFGPIANTKGRSLVLTLAILGQILADAWIVAVYFLNGTLPLSLVYVSPLPPSMGGGEMVMSAVIHALLVDVVVETNRAQAFFSLAVMTLIAELVALAVGSILVDQLGVYSPLLWAFPLQVANMVVFGLLPDTRTPASGK</sequence>
<gene>
    <name evidence="6" type="ORF">BDV40DRAFT_305675</name>
</gene>
<evidence type="ECO:0000256" key="5">
    <source>
        <dbReference type="SAM" id="Phobius"/>
    </source>
</evidence>
<dbReference type="GO" id="GO:0016020">
    <property type="term" value="C:membrane"/>
    <property type="evidence" value="ECO:0007669"/>
    <property type="project" value="UniProtKB-SubCell"/>
</dbReference>
<evidence type="ECO:0000256" key="3">
    <source>
        <dbReference type="ARBA" id="ARBA00022989"/>
    </source>
</evidence>
<dbReference type="PANTHER" id="PTHR23507:SF1">
    <property type="entry name" value="FI18259P1-RELATED"/>
    <property type="match status" value="1"/>
</dbReference>
<feature type="transmembrane region" description="Helical" evidence="5">
    <location>
        <begin position="126"/>
        <end position="148"/>
    </location>
</feature>
<dbReference type="Proteomes" id="UP000326950">
    <property type="component" value="Unassembled WGS sequence"/>
</dbReference>
<organism evidence="6 7">
    <name type="scientific">Aspergillus tamarii</name>
    <dbReference type="NCBI Taxonomy" id="41984"/>
    <lineage>
        <taxon>Eukaryota</taxon>
        <taxon>Fungi</taxon>
        <taxon>Dikarya</taxon>
        <taxon>Ascomycota</taxon>
        <taxon>Pezizomycotina</taxon>
        <taxon>Eurotiomycetes</taxon>
        <taxon>Eurotiomycetidae</taxon>
        <taxon>Eurotiales</taxon>
        <taxon>Aspergillaceae</taxon>
        <taxon>Aspergillus</taxon>
        <taxon>Aspergillus subgen. Circumdati</taxon>
    </lineage>
</organism>
<comment type="subcellular location">
    <subcellularLocation>
        <location evidence="1">Membrane</location>
        <topology evidence="1">Multi-pass membrane protein</topology>
    </subcellularLocation>
</comment>
<feature type="transmembrane region" description="Helical" evidence="5">
    <location>
        <begin position="168"/>
        <end position="186"/>
    </location>
</feature>
<dbReference type="EMBL" id="ML738743">
    <property type="protein sequence ID" value="KAE8156884.1"/>
    <property type="molecule type" value="Genomic_DNA"/>
</dbReference>
<keyword evidence="3 5" id="KW-1133">Transmembrane helix</keyword>
<dbReference type="InterPro" id="IPR036259">
    <property type="entry name" value="MFS_trans_sf"/>
</dbReference>
<evidence type="ECO:0008006" key="8">
    <source>
        <dbReference type="Google" id="ProtNLM"/>
    </source>
</evidence>
<evidence type="ECO:0000256" key="4">
    <source>
        <dbReference type="ARBA" id="ARBA00023136"/>
    </source>
</evidence>
<protein>
    <recommendedName>
        <fullName evidence="8">Major facilitator superfamily domain-containing protein</fullName>
    </recommendedName>
</protein>
<dbReference type="AlphaFoldDB" id="A0A5N6UE32"/>
<evidence type="ECO:0000256" key="2">
    <source>
        <dbReference type="ARBA" id="ARBA00022692"/>
    </source>
</evidence>
<dbReference type="OrthoDB" id="194139at2759"/>
<feature type="transmembrane region" description="Helical" evidence="5">
    <location>
        <begin position="193"/>
        <end position="215"/>
    </location>
</feature>
<dbReference type="PANTHER" id="PTHR23507">
    <property type="entry name" value="ZGC:174356"/>
    <property type="match status" value="1"/>
</dbReference>
<keyword evidence="7" id="KW-1185">Reference proteome</keyword>
<proteinExistence type="predicted"/>
<keyword evidence="2 5" id="KW-0812">Transmembrane</keyword>
<keyword evidence="4 5" id="KW-0472">Membrane</keyword>